<evidence type="ECO:0000259" key="1">
    <source>
        <dbReference type="Pfam" id="PF13472"/>
    </source>
</evidence>
<dbReference type="Gene3D" id="3.40.50.1110">
    <property type="entry name" value="SGNH hydrolase"/>
    <property type="match status" value="1"/>
</dbReference>
<accession>A0A0K2B1Z8</accession>
<dbReference type="Pfam" id="PF13472">
    <property type="entry name" value="Lipase_GDSL_2"/>
    <property type="match status" value="1"/>
</dbReference>
<organism evidence="2 3">
    <name type="scientific">Streptomyces ambofaciens (strain ATCC 23877 / 3486 / DSM 40053 / JCM 4204 / NBRC 12836 / NRRL B-2516)</name>
    <dbReference type="NCBI Taxonomy" id="278992"/>
    <lineage>
        <taxon>Bacteria</taxon>
        <taxon>Bacillati</taxon>
        <taxon>Actinomycetota</taxon>
        <taxon>Actinomycetes</taxon>
        <taxon>Kitasatosporales</taxon>
        <taxon>Streptomycetaceae</taxon>
        <taxon>Streptomyces</taxon>
    </lineage>
</organism>
<dbReference type="Proteomes" id="UP000061018">
    <property type="component" value="Chromosome"/>
</dbReference>
<gene>
    <name evidence="2" type="ORF">SAM23877_6121</name>
</gene>
<feature type="domain" description="SGNH hydrolase-type esterase" evidence="1">
    <location>
        <begin position="390"/>
        <end position="542"/>
    </location>
</feature>
<protein>
    <recommendedName>
        <fullName evidence="1">SGNH hydrolase-type esterase domain-containing protein</fullName>
    </recommendedName>
</protein>
<dbReference type="EMBL" id="CP012382">
    <property type="protein sequence ID" value="AKZ59166.1"/>
    <property type="molecule type" value="Genomic_DNA"/>
</dbReference>
<dbReference type="AlphaFoldDB" id="A0A0K2B1Z8"/>
<proteinExistence type="predicted"/>
<dbReference type="InterPro" id="IPR036514">
    <property type="entry name" value="SGNH_hydro_sf"/>
</dbReference>
<dbReference type="KEGG" id="samb:SAM23877_6121"/>
<dbReference type="RefSeq" id="WP_053139442.1">
    <property type="nucleotide sequence ID" value="NZ_CP012382.1"/>
</dbReference>
<dbReference type="Gene3D" id="2.60.120.1360">
    <property type="match status" value="1"/>
</dbReference>
<reference evidence="3" key="1">
    <citation type="journal article" date="2015" name="J. Biotechnol.">
        <title>Complete genome sequence of Streptomyces ambofaciens ATCC 23877, the spiramycin producer.</title>
        <authorList>
            <person name="Thibessard A."/>
            <person name="Haas D."/>
            <person name="Gerbaud C."/>
            <person name="Aigle B."/>
            <person name="Lautru S."/>
            <person name="Pernodet J.L."/>
            <person name="Leblond P."/>
        </authorList>
    </citation>
    <scope>NUCLEOTIDE SEQUENCE [LARGE SCALE GENOMIC DNA]</scope>
    <source>
        <strain evidence="3">ATCC 23877 / 3486 / DSM 40053 / JCM 4204 / NBRC 12836 / NRRL B-2516</strain>
    </source>
</reference>
<name>A0A0K2B1Z8_STRA7</name>
<sequence>MAIPAGIATVVVTGRYIRPDGSPLTGTVTFEPPPRLTFPDADTISAGAATVALDGDGAFLVTLIATDVPGMQPEDWTYTVTERMARAPERTYHVALPSATPAVDLADIAPADPAHGDYVLITGPAGADGEDGTQLLSASGAPTNGQGADGDFYVDTTPGDPTLYGPKAGGTWPTAGISLGRQPDRGVYVPRGWGEHWRAKRDAAAAGKAKIIFMGDSVTKGYYVSNLVTKSYPGVIRTALQTAYGDGGSGLYSVNRSAAIVGAKPEAVAAWSANGSIIATTGTWTDTDLYYGPGISSIYATAAATATFSVRGTTLKIYTLAGVNTPNAGYTYSIDGGAPVAVPDPGLSSGSTRTTTVTGLSAGNHTVVISYNGSAGARLQLIGVSAENSTGVVVDNAGRSGVRSDHYAVSGTGNTLWHGGSLNPADLVVYSLGLNDANQSVALDTWANNTYQILNTIKGAGNGATDLLILLQHRGSFASTPYSQYGARARGIAEEYGAALINLWPMGRNNYTYWSELGYWGTATNPGAAGADTVHPSDAGHQYIADQVLPLLMS</sequence>
<dbReference type="SUPFAM" id="SSF52266">
    <property type="entry name" value="SGNH hydrolase"/>
    <property type="match status" value="1"/>
</dbReference>
<evidence type="ECO:0000313" key="3">
    <source>
        <dbReference type="Proteomes" id="UP000061018"/>
    </source>
</evidence>
<evidence type="ECO:0000313" key="2">
    <source>
        <dbReference type="EMBL" id="AKZ59166.1"/>
    </source>
</evidence>
<dbReference type="CDD" id="cd00229">
    <property type="entry name" value="SGNH_hydrolase"/>
    <property type="match status" value="1"/>
</dbReference>
<dbReference type="InterPro" id="IPR013830">
    <property type="entry name" value="SGNH_hydro"/>
</dbReference>